<organism evidence="1 2">
    <name type="scientific">Smallanthus sonchifolius</name>
    <dbReference type="NCBI Taxonomy" id="185202"/>
    <lineage>
        <taxon>Eukaryota</taxon>
        <taxon>Viridiplantae</taxon>
        <taxon>Streptophyta</taxon>
        <taxon>Embryophyta</taxon>
        <taxon>Tracheophyta</taxon>
        <taxon>Spermatophyta</taxon>
        <taxon>Magnoliopsida</taxon>
        <taxon>eudicotyledons</taxon>
        <taxon>Gunneridae</taxon>
        <taxon>Pentapetalae</taxon>
        <taxon>asterids</taxon>
        <taxon>campanulids</taxon>
        <taxon>Asterales</taxon>
        <taxon>Asteraceae</taxon>
        <taxon>Asteroideae</taxon>
        <taxon>Heliantheae alliance</taxon>
        <taxon>Millerieae</taxon>
        <taxon>Smallanthus</taxon>
    </lineage>
</organism>
<sequence>MGSETPIKIPVIDFSQLKTNNPNNLSIWESIKTDVFKALQEYGCFEASSVVSIDLQESVNDALKQLFDLPLETKAKNTSEIAFHGYVRSPKVPLYESMGIGNPFVPENVDDFTDLMWPHDNPKFRKSIRMYSKKLRELDEIVKKMVFESLGLEKYFGEQMKATSYLLKVMKYRAPDPNESDIGLHTHTDTNIMTILHQDEIGGLEIQMKNDEWVRVKVSPNSFVIVAGETFNVWLNGRLHVPFHRVVMNENMARYSLGFFSVQRSSILVKAFYEMVDEEHPLLYKPFDYAEFLKFFYKEGGIQSKFALKTYCGV</sequence>
<comment type="caution">
    <text evidence="1">The sequence shown here is derived from an EMBL/GenBank/DDBJ whole genome shotgun (WGS) entry which is preliminary data.</text>
</comment>
<evidence type="ECO:0000313" key="1">
    <source>
        <dbReference type="EMBL" id="KAI3803433.1"/>
    </source>
</evidence>
<evidence type="ECO:0000313" key="2">
    <source>
        <dbReference type="Proteomes" id="UP001056120"/>
    </source>
</evidence>
<keyword evidence="2" id="KW-1185">Reference proteome</keyword>
<dbReference type="Proteomes" id="UP001056120">
    <property type="component" value="Linkage Group LG10"/>
</dbReference>
<reference evidence="2" key="1">
    <citation type="journal article" date="2022" name="Mol. Ecol. Resour.">
        <title>The genomes of chicory, endive, great burdock and yacon provide insights into Asteraceae palaeo-polyploidization history and plant inulin production.</title>
        <authorList>
            <person name="Fan W."/>
            <person name="Wang S."/>
            <person name="Wang H."/>
            <person name="Wang A."/>
            <person name="Jiang F."/>
            <person name="Liu H."/>
            <person name="Zhao H."/>
            <person name="Xu D."/>
            <person name="Zhang Y."/>
        </authorList>
    </citation>
    <scope>NUCLEOTIDE SEQUENCE [LARGE SCALE GENOMIC DNA]</scope>
    <source>
        <strain evidence="2">cv. Yunnan</strain>
    </source>
</reference>
<reference evidence="1 2" key="2">
    <citation type="journal article" date="2022" name="Mol. Ecol. Resour.">
        <title>The genomes of chicory, endive, great burdock and yacon provide insights into Asteraceae paleo-polyploidization history and plant inulin production.</title>
        <authorList>
            <person name="Fan W."/>
            <person name="Wang S."/>
            <person name="Wang H."/>
            <person name="Wang A."/>
            <person name="Jiang F."/>
            <person name="Liu H."/>
            <person name="Zhao H."/>
            <person name="Xu D."/>
            <person name="Zhang Y."/>
        </authorList>
    </citation>
    <scope>NUCLEOTIDE SEQUENCE [LARGE SCALE GENOMIC DNA]</scope>
    <source>
        <strain evidence="2">cv. Yunnan</strain>
        <tissue evidence="1">Leaves</tissue>
    </source>
</reference>
<gene>
    <name evidence="1" type="ORF">L1987_31584</name>
</gene>
<dbReference type="EMBL" id="CM042027">
    <property type="protein sequence ID" value="KAI3803433.1"/>
    <property type="molecule type" value="Genomic_DNA"/>
</dbReference>
<protein>
    <submittedName>
        <fullName evidence="1">Uncharacterized protein</fullName>
    </submittedName>
</protein>
<proteinExistence type="predicted"/>
<accession>A0ACB9I778</accession>
<name>A0ACB9I778_9ASTR</name>